<feature type="transmembrane region" description="Helical" evidence="3">
    <location>
        <begin position="21"/>
        <end position="43"/>
    </location>
</feature>
<name>A0AAW1VI85_RUBAR</name>
<sequence>MKRCGESKQSIAVKRSNRTTDFVSGSFLCTAYKSMISSIFVLWDSRSTFPMQNPTEFPTRTHQNLRLGLKTLIFNPKSHDQRHIFHKNYKLAPPSPSSQSSLSCPWSSLDSSSSWTASQMGDLLGTDSGVAYMATSNDDMPMLTTTSPTRIYPNKRKSTQASERVKREFPLAIPLLAQTGNLTCRMPWNLTRHYSNARLVLKGEKVQHHEYFEAERDNGRLVLKLVPLDNTIITSYDLPKSFGGHMDLCEENDEELKMEDVQFAEEDDAEDDDDDDYDENEDDVDDVCDNKVDESVTMLVCNSVPLSHLEISRCSEKYGNLPKHFTNAAASIHGHPQNYFAHPASAPLRPMTTVI</sequence>
<evidence type="ECO:0000256" key="1">
    <source>
        <dbReference type="ARBA" id="ARBA00008690"/>
    </source>
</evidence>
<keyword evidence="6" id="KW-1185">Reference proteome</keyword>
<dbReference type="Pfam" id="PF11250">
    <property type="entry name" value="FAF"/>
    <property type="match status" value="1"/>
</dbReference>
<evidence type="ECO:0000256" key="3">
    <source>
        <dbReference type="SAM" id="Phobius"/>
    </source>
</evidence>
<dbReference type="EMBL" id="JBEDUW010000241">
    <property type="protein sequence ID" value="KAK9903053.1"/>
    <property type="molecule type" value="Genomic_DNA"/>
</dbReference>
<keyword evidence="3" id="KW-0472">Membrane</keyword>
<comment type="similarity">
    <text evidence="1">Belongs to the fantastic four family.</text>
</comment>
<dbReference type="PANTHER" id="PTHR33155">
    <property type="entry name" value="FANTASTIC FOUR-LIKE PROTEIN (DUF3049)"/>
    <property type="match status" value="1"/>
</dbReference>
<feature type="region of interest" description="Disordered" evidence="2">
    <location>
        <begin position="143"/>
        <end position="163"/>
    </location>
</feature>
<dbReference type="InterPro" id="IPR021410">
    <property type="entry name" value="FAF"/>
</dbReference>
<comment type="caution">
    <text evidence="5">The sequence shown here is derived from an EMBL/GenBank/DDBJ whole genome shotgun (WGS) entry which is preliminary data.</text>
</comment>
<evidence type="ECO:0000313" key="5">
    <source>
        <dbReference type="EMBL" id="KAK9903053.1"/>
    </source>
</evidence>
<proteinExistence type="inferred from homology"/>
<organism evidence="5 6">
    <name type="scientific">Rubus argutus</name>
    <name type="common">Southern blackberry</name>
    <dbReference type="NCBI Taxonomy" id="59490"/>
    <lineage>
        <taxon>Eukaryota</taxon>
        <taxon>Viridiplantae</taxon>
        <taxon>Streptophyta</taxon>
        <taxon>Embryophyta</taxon>
        <taxon>Tracheophyta</taxon>
        <taxon>Spermatophyta</taxon>
        <taxon>Magnoliopsida</taxon>
        <taxon>eudicotyledons</taxon>
        <taxon>Gunneridae</taxon>
        <taxon>Pentapetalae</taxon>
        <taxon>rosids</taxon>
        <taxon>fabids</taxon>
        <taxon>Rosales</taxon>
        <taxon>Rosaceae</taxon>
        <taxon>Rosoideae</taxon>
        <taxon>Rosoideae incertae sedis</taxon>
        <taxon>Rubus</taxon>
    </lineage>
</organism>
<reference evidence="5 6" key="1">
    <citation type="journal article" date="2023" name="G3 (Bethesda)">
        <title>A chromosome-length genome assembly and annotation of blackberry (Rubus argutus, cv. 'Hillquist').</title>
        <authorList>
            <person name="Bruna T."/>
            <person name="Aryal R."/>
            <person name="Dudchenko O."/>
            <person name="Sargent D.J."/>
            <person name="Mead D."/>
            <person name="Buti M."/>
            <person name="Cavallini A."/>
            <person name="Hytonen T."/>
            <person name="Andres J."/>
            <person name="Pham M."/>
            <person name="Weisz D."/>
            <person name="Mascagni F."/>
            <person name="Usai G."/>
            <person name="Natali L."/>
            <person name="Bassil N."/>
            <person name="Fernandez G.E."/>
            <person name="Lomsadze A."/>
            <person name="Armour M."/>
            <person name="Olukolu B."/>
            <person name="Poorten T."/>
            <person name="Britton C."/>
            <person name="Davik J."/>
            <person name="Ashrafi H."/>
            <person name="Aiden E.L."/>
            <person name="Borodovsky M."/>
            <person name="Worthington M."/>
        </authorList>
    </citation>
    <scope>NUCLEOTIDE SEQUENCE [LARGE SCALE GENOMIC DNA]</scope>
    <source>
        <strain evidence="5">PI 553951</strain>
    </source>
</reference>
<dbReference type="InterPro" id="IPR046431">
    <property type="entry name" value="FAF_dom"/>
</dbReference>
<protein>
    <recommendedName>
        <fullName evidence="4">FAF domain-containing protein</fullName>
    </recommendedName>
</protein>
<dbReference type="Proteomes" id="UP001457282">
    <property type="component" value="Unassembled WGS sequence"/>
</dbReference>
<feature type="domain" description="FAF" evidence="4">
    <location>
        <begin position="168"/>
        <end position="225"/>
    </location>
</feature>
<keyword evidence="3" id="KW-1133">Transmembrane helix</keyword>
<dbReference type="PANTHER" id="PTHR33155:SF75">
    <property type="entry name" value="OS02G0750800 PROTEIN"/>
    <property type="match status" value="1"/>
</dbReference>
<accession>A0AAW1VI85</accession>
<gene>
    <name evidence="5" type="ORF">M0R45_001304</name>
</gene>
<evidence type="ECO:0000256" key="2">
    <source>
        <dbReference type="SAM" id="MobiDB-lite"/>
    </source>
</evidence>
<keyword evidence="3" id="KW-0812">Transmembrane</keyword>
<evidence type="ECO:0000313" key="6">
    <source>
        <dbReference type="Proteomes" id="UP001457282"/>
    </source>
</evidence>
<dbReference type="AlphaFoldDB" id="A0AAW1VI85"/>
<evidence type="ECO:0000259" key="4">
    <source>
        <dbReference type="Pfam" id="PF11250"/>
    </source>
</evidence>